<dbReference type="EMBL" id="POTC01000013">
    <property type="protein sequence ID" value="POF62986.1"/>
    <property type="molecule type" value="Genomic_DNA"/>
</dbReference>
<feature type="transmembrane region" description="Helical" evidence="1">
    <location>
        <begin position="78"/>
        <end position="95"/>
    </location>
</feature>
<evidence type="ECO:0000256" key="1">
    <source>
        <dbReference type="SAM" id="Phobius"/>
    </source>
</evidence>
<dbReference type="OrthoDB" id="7283742at2"/>
<keyword evidence="1" id="KW-0472">Membrane</keyword>
<keyword evidence="1" id="KW-0812">Transmembrane</keyword>
<keyword evidence="3" id="KW-1185">Reference proteome</keyword>
<accession>A0A2S3W2C6</accession>
<dbReference type="AlphaFoldDB" id="A0A2S3W2C6"/>
<gene>
    <name evidence="2" type="ORF">KMAL_13610</name>
</gene>
<organism evidence="2 3">
    <name type="scientific">Novacetimonas maltaceti</name>
    <dbReference type="NCBI Taxonomy" id="1203393"/>
    <lineage>
        <taxon>Bacteria</taxon>
        <taxon>Pseudomonadati</taxon>
        <taxon>Pseudomonadota</taxon>
        <taxon>Alphaproteobacteria</taxon>
        <taxon>Acetobacterales</taxon>
        <taxon>Acetobacteraceae</taxon>
        <taxon>Novacetimonas</taxon>
    </lineage>
</organism>
<feature type="transmembrane region" description="Helical" evidence="1">
    <location>
        <begin position="51"/>
        <end position="71"/>
    </location>
</feature>
<comment type="caution">
    <text evidence="2">The sequence shown here is derived from an EMBL/GenBank/DDBJ whole genome shotgun (WGS) entry which is preliminary data.</text>
</comment>
<name>A0A2S3W2C6_9PROT</name>
<protein>
    <submittedName>
        <fullName evidence="2">Uncharacterized protein</fullName>
    </submittedName>
</protein>
<evidence type="ECO:0000313" key="3">
    <source>
        <dbReference type="Proteomes" id="UP000237344"/>
    </source>
</evidence>
<dbReference type="RefSeq" id="WP_110094987.1">
    <property type="nucleotide sequence ID" value="NZ_NKUE01000014.1"/>
</dbReference>
<proteinExistence type="predicted"/>
<evidence type="ECO:0000313" key="2">
    <source>
        <dbReference type="EMBL" id="POF62986.1"/>
    </source>
</evidence>
<feature type="transmembrane region" description="Helical" evidence="1">
    <location>
        <begin position="20"/>
        <end position="39"/>
    </location>
</feature>
<sequence>MTRDKAKQKSALSADRLRTAVAACLLSYVVARLIVHDASCWHAPLPAEATALGQVIAIACLPVMVLACFGMRARHRGLVMLIVLGGLLALWPQVVP</sequence>
<reference evidence="2 3" key="1">
    <citation type="submission" date="2018-01" db="EMBL/GenBank/DDBJ databases">
        <title>Draft Genome Sequence of Komagataeibacter maltaceti LMG 1529, a Vinegar Producing Acetic Acid Bacterium Isolated from Malt Vinegar Brewery Acetifiers.</title>
        <authorList>
            <person name="Zhang Q."/>
            <person name="Hollensteiner J."/>
            <person name="Poehlein A."/>
            <person name="Daniel R."/>
        </authorList>
    </citation>
    <scope>NUCLEOTIDE SEQUENCE [LARGE SCALE GENOMIC DNA]</scope>
    <source>
        <strain evidence="2 3">LMG 1529</strain>
    </source>
</reference>
<dbReference type="Proteomes" id="UP000237344">
    <property type="component" value="Unassembled WGS sequence"/>
</dbReference>
<keyword evidence="1" id="KW-1133">Transmembrane helix</keyword>